<keyword evidence="16" id="KW-0472">Membrane</keyword>
<keyword evidence="7" id="KW-1003">Cell membrane</keyword>
<dbReference type="PROSITE" id="PS51669">
    <property type="entry name" value="4FE4S_MOW_BIS_MGD"/>
    <property type="match status" value="1"/>
</dbReference>
<evidence type="ECO:0000256" key="4">
    <source>
        <dbReference type="ARBA" id="ARBA00010312"/>
    </source>
</evidence>
<gene>
    <name evidence="20" type="ORF">J2S39_000771</name>
</gene>
<evidence type="ECO:0000256" key="6">
    <source>
        <dbReference type="ARBA" id="ARBA00022448"/>
    </source>
</evidence>
<dbReference type="Gene3D" id="3.40.50.12440">
    <property type="match status" value="1"/>
</dbReference>
<keyword evidence="21" id="KW-1185">Reference proteome</keyword>
<dbReference type="InterPro" id="IPR037943">
    <property type="entry name" value="MopB_CT_Nitrate-R-NarG-like"/>
</dbReference>
<keyword evidence="8" id="KW-0004">4Fe-4S</keyword>
<comment type="cofactor">
    <cofactor evidence="2">
        <name>[4Fe-4S] cluster</name>
        <dbReference type="ChEBI" id="CHEBI:49883"/>
    </cofactor>
</comment>
<proteinExistence type="inferred from homology"/>
<evidence type="ECO:0000313" key="20">
    <source>
        <dbReference type="EMBL" id="MDR7329095.1"/>
    </source>
</evidence>
<dbReference type="EC" id="1.7.5.1" evidence="5"/>
<dbReference type="InterPro" id="IPR006657">
    <property type="entry name" value="MoPterin_dinucl-bd_dom"/>
</dbReference>
<keyword evidence="9" id="KW-0500">Molybdenum</keyword>
<dbReference type="CDD" id="cd02776">
    <property type="entry name" value="MopB_CT_Nitrate-R-NarG-like"/>
    <property type="match status" value="1"/>
</dbReference>
<organism evidence="20 21">
    <name type="scientific">Corynebacterium guangdongense</name>
    <dbReference type="NCBI Taxonomy" id="1783348"/>
    <lineage>
        <taxon>Bacteria</taxon>
        <taxon>Bacillati</taxon>
        <taxon>Actinomycetota</taxon>
        <taxon>Actinomycetes</taxon>
        <taxon>Mycobacteriales</taxon>
        <taxon>Corynebacteriaceae</taxon>
        <taxon>Corynebacterium</taxon>
    </lineage>
</organism>
<keyword evidence="11" id="KW-0249">Electron transport</keyword>
<evidence type="ECO:0000259" key="19">
    <source>
        <dbReference type="PROSITE" id="PS51669"/>
    </source>
</evidence>
<dbReference type="InterPro" id="IPR006655">
    <property type="entry name" value="Mopterin_OxRdtase_prok_CS"/>
</dbReference>
<evidence type="ECO:0000256" key="7">
    <source>
        <dbReference type="ARBA" id="ARBA00022475"/>
    </source>
</evidence>
<comment type="caution">
    <text evidence="20">The sequence shown here is derived from an EMBL/GenBank/DDBJ whole genome shotgun (WGS) entry which is preliminary data.</text>
</comment>
<dbReference type="SMART" id="SM00926">
    <property type="entry name" value="Molybdop_Fe4S4"/>
    <property type="match status" value="1"/>
</dbReference>
<reference evidence="20" key="1">
    <citation type="submission" date="2023-07" db="EMBL/GenBank/DDBJ databases">
        <title>Sequencing the genomes of 1000 actinobacteria strains.</title>
        <authorList>
            <person name="Klenk H.-P."/>
        </authorList>
    </citation>
    <scope>NUCLEOTIDE SEQUENCE</scope>
    <source>
        <strain evidence="20">DSM 107476</strain>
    </source>
</reference>
<dbReference type="PANTHER" id="PTHR43105">
    <property type="entry name" value="RESPIRATORY NITRATE REDUCTASE"/>
    <property type="match status" value="1"/>
</dbReference>
<comment type="catalytic activity">
    <reaction evidence="17">
        <text>nitrate + a quinol = a quinone + nitrite + H2O</text>
        <dbReference type="Rhea" id="RHEA:56144"/>
        <dbReference type="ChEBI" id="CHEBI:15377"/>
        <dbReference type="ChEBI" id="CHEBI:16301"/>
        <dbReference type="ChEBI" id="CHEBI:17632"/>
        <dbReference type="ChEBI" id="CHEBI:24646"/>
        <dbReference type="ChEBI" id="CHEBI:132124"/>
        <dbReference type="EC" id="1.7.5.1"/>
    </reaction>
</comment>
<comment type="cofactor">
    <cofactor evidence="1">
        <name>Mo-bis(molybdopterin guanine dinucleotide)</name>
        <dbReference type="ChEBI" id="CHEBI:60539"/>
    </cofactor>
</comment>
<evidence type="ECO:0000256" key="1">
    <source>
        <dbReference type="ARBA" id="ARBA00001942"/>
    </source>
</evidence>
<dbReference type="PROSITE" id="PS00551">
    <property type="entry name" value="MOLYBDOPTERIN_PROK_1"/>
    <property type="match status" value="1"/>
</dbReference>
<evidence type="ECO:0000256" key="9">
    <source>
        <dbReference type="ARBA" id="ARBA00022505"/>
    </source>
</evidence>
<evidence type="ECO:0000256" key="3">
    <source>
        <dbReference type="ARBA" id="ARBA00004202"/>
    </source>
</evidence>
<dbReference type="Pfam" id="PF00384">
    <property type="entry name" value="Molybdopterin"/>
    <property type="match status" value="1"/>
</dbReference>
<dbReference type="SUPFAM" id="SSF50692">
    <property type="entry name" value="ADC-like"/>
    <property type="match status" value="1"/>
</dbReference>
<dbReference type="PANTHER" id="PTHR43105:SF2">
    <property type="entry name" value="RESPIRATORY NITRATE REDUCTASE 2 ALPHA CHAIN"/>
    <property type="match status" value="1"/>
</dbReference>
<feature type="domain" description="4Fe-4S Mo/W bis-MGD-type" evidence="19">
    <location>
        <begin position="59"/>
        <end position="123"/>
    </location>
</feature>
<evidence type="ECO:0000256" key="14">
    <source>
        <dbReference type="ARBA" id="ARBA00023014"/>
    </source>
</evidence>
<name>A0ABU1ZW59_9CORY</name>
<feature type="region of interest" description="Disordered" evidence="18">
    <location>
        <begin position="1"/>
        <end position="21"/>
    </location>
</feature>
<comment type="similarity">
    <text evidence="4">Belongs to the prokaryotic molybdopterin-containing oxidoreductase family.</text>
</comment>
<evidence type="ECO:0000313" key="21">
    <source>
        <dbReference type="Proteomes" id="UP001180840"/>
    </source>
</evidence>
<dbReference type="InterPro" id="IPR009010">
    <property type="entry name" value="Asp_de-COase-like_dom_sf"/>
</dbReference>
<evidence type="ECO:0000256" key="2">
    <source>
        <dbReference type="ARBA" id="ARBA00001966"/>
    </source>
</evidence>
<dbReference type="SUPFAM" id="SSF53706">
    <property type="entry name" value="Formate dehydrogenase/DMSO reductase, domains 1-3"/>
    <property type="match status" value="1"/>
</dbReference>
<keyword evidence="13" id="KW-0408">Iron</keyword>
<dbReference type="InterPro" id="IPR050123">
    <property type="entry name" value="Prok_molybdopt-oxidoreductase"/>
</dbReference>
<evidence type="ECO:0000256" key="13">
    <source>
        <dbReference type="ARBA" id="ARBA00023004"/>
    </source>
</evidence>
<dbReference type="InterPro" id="IPR027467">
    <property type="entry name" value="MopterinOxRdtase_cofactor_BS"/>
</dbReference>
<feature type="compositionally biased region" description="Low complexity" evidence="18">
    <location>
        <begin position="1"/>
        <end position="12"/>
    </location>
</feature>
<evidence type="ECO:0000256" key="18">
    <source>
        <dbReference type="SAM" id="MobiDB-lite"/>
    </source>
</evidence>
<evidence type="ECO:0000256" key="11">
    <source>
        <dbReference type="ARBA" id="ARBA00022982"/>
    </source>
</evidence>
<keyword evidence="10" id="KW-0479">Metal-binding</keyword>
<protein>
    <recommendedName>
        <fullName evidence="5">nitrate reductase (quinone)</fullName>
        <ecNumber evidence="5">1.7.5.1</ecNumber>
    </recommendedName>
</protein>
<keyword evidence="14" id="KW-0411">Iron-sulfur</keyword>
<dbReference type="InterPro" id="IPR006468">
    <property type="entry name" value="NarG"/>
</dbReference>
<evidence type="ECO:0000256" key="16">
    <source>
        <dbReference type="ARBA" id="ARBA00023136"/>
    </source>
</evidence>
<keyword evidence="6" id="KW-0813">Transport</keyword>
<dbReference type="InterPro" id="IPR006963">
    <property type="entry name" value="Mopterin_OxRdtase_4Fe-4S_dom"/>
</dbReference>
<accession>A0ABU1ZW59</accession>
<evidence type="ECO:0000256" key="8">
    <source>
        <dbReference type="ARBA" id="ARBA00022485"/>
    </source>
</evidence>
<evidence type="ECO:0000256" key="12">
    <source>
        <dbReference type="ARBA" id="ARBA00023002"/>
    </source>
</evidence>
<keyword evidence="12" id="KW-0560">Oxidoreductase</keyword>
<evidence type="ECO:0000256" key="17">
    <source>
        <dbReference type="ARBA" id="ARBA00048294"/>
    </source>
</evidence>
<dbReference type="Pfam" id="PF01568">
    <property type="entry name" value="Molydop_binding"/>
    <property type="match status" value="1"/>
</dbReference>
<dbReference type="PROSITE" id="PS00490">
    <property type="entry name" value="MOLYBDOPTERIN_PROK_2"/>
    <property type="match status" value="1"/>
</dbReference>
<sequence length="1256" mass="139595">MTTASTTSSQTHSDGENVNPLFKLGGRVRRGNVGPQGQQIFLKGGREADVFYRNRWSFDKVVRSTHGVNCTGSCSWKVYVKDGVITWESQAVDYPTTGSEMPDYEPRGCPRGASFSWYTYSPTRIRYPYVRGVLVDMYREAKEQYGDPVLAWRSIVEDPAKRQAYISQRGKGGMIRTSYTEAIEIAAAAHVYTVKQWGPDRIAGFTVIPAMSQVSYGAGTRFLSLIGGMALSFYDWYADLPPASPQTFGDQTDVPESGDWFNSSYLMMWGSNIPVTRTPDAHFMTEVRYRGTKVVVVSPDFADNTVHADEWLRVSPGTDAALAFAMGHVILNEFHVGRQERYFLSYMQKYTDSPFLVELEEHGDGTYTAGKFLTASRMGDVDDELADSANATHRLLTMEADGRVVDPGGTVADRHGEEGVGKWNLKLEGVDPVLSIAETDHYEPTEVVFPRFDLDAGAYVPGEQHGPIGAGTVHRGVPARRVGGRLVTTVYDVLLAHYAVNRPELNLPGVWPTGYEDATVPGTPAWQEGLTGTPVAGCVRVAREFAQNAADSEGRSMIIMGAGVNHYFHADNIYRTFLSLTNMCGTQGRNGGGWAHYVGQEKLRPQNGWGQYAFATDWSRPPRQMITTGFYYLTTGQWRYDNSKAARLASPLANRGTVGDKSLSDTLVEAMKRGWMPSYPQFNRNSLLLAQQAEAAGMDVKDYVVSELESGNMKFAGEDPDAPENWPRILLNWRTNLMGSSAKGTEFFLRHMLGVDSDATATELEPHERPQSITWRDEAPQGKLDLMMTTDFRNTSTTLVSDIVLPAATWYEKHDLSTTDMHPFIHSFNAAINPPWETRSDFEVFRDLADAFSQMATRWLGVQTDVVLSPLGHDSPDELGMPNGVVPDVAEVGLIPGKTMGKLAVVERDYSKVFEKWTHFGPLTAKLGTNVHGTPYNVEKQAAELALINGTSPTSVAGERPSLDSATKVINMILHLSGVSNGEVAAEGFRNQGARVGVDMSPLASGSVNDKITWDDVKERPKQVFTSPEWSADTRDNRRYTAFSINLEWDKPWHTLSGRMHYYLDHDWYIDYGEQLPIFKPPLDKMHLNGEDNPGQLLPGENGDPEVTVRYLTTHNKWSIHSQYFDNLHVLSISRGGQVIWMSDKDAAKVGVKDNEWIEAYNRNGVVSARAIVSHRIPEGTVIMNHAQERTVGTPLNEHTGRRGGTHNSLTRIMIKPIHVAGGYGQLTYGFNYIGPTGNNRDEVTRIRRRSQEVKF</sequence>
<dbReference type="Proteomes" id="UP001180840">
    <property type="component" value="Unassembled WGS sequence"/>
</dbReference>
<comment type="subcellular location">
    <subcellularLocation>
        <location evidence="3">Cell membrane</location>
        <topology evidence="3">Peripheral membrane protein</topology>
    </subcellularLocation>
</comment>
<dbReference type="EMBL" id="JAVDXZ010000001">
    <property type="protein sequence ID" value="MDR7329095.1"/>
    <property type="molecule type" value="Genomic_DNA"/>
</dbReference>
<dbReference type="InterPro" id="IPR006656">
    <property type="entry name" value="Mopterin_OxRdtase"/>
</dbReference>
<evidence type="ECO:0000256" key="10">
    <source>
        <dbReference type="ARBA" id="ARBA00022723"/>
    </source>
</evidence>
<dbReference type="NCBIfam" id="TIGR01580">
    <property type="entry name" value="narG"/>
    <property type="match status" value="1"/>
</dbReference>
<evidence type="ECO:0000256" key="15">
    <source>
        <dbReference type="ARBA" id="ARBA00023063"/>
    </source>
</evidence>
<keyword evidence="15" id="KW-0534">Nitrate assimilation</keyword>
<evidence type="ECO:0000256" key="5">
    <source>
        <dbReference type="ARBA" id="ARBA00012500"/>
    </source>
</evidence>